<proteinExistence type="predicted"/>
<dbReference type="AlphaFoldDB" id="A0A9N8Q1A2"/>
<dbReference type="EMBL" id="LR824021">
    <property type="protein sequence ID" value="CAD0202899.1"/>
    <property type="molecule type" value="Genomic_DNA"/>
</dbReference>
<feature type="region of interest" description="Disordered" evidence="1">
    <location>
        <begin position="185"/>
        <end position="232"/>
    </location>
</feature>
<dbReference type="Proteomes" id="UP001154114">
    <property type="component" value="Chromosome 18"/>
</dbReference>
<protein>
    <submittedName>
        <fullName evidence="2">Uncharacterized protein</fullName>
    </submittedName>
</protein>
<accession>A0A9N8Q1A2</accession>
<gene>
    <name evidence="2" type="ORF">CINC_LOCUS4554</name>
</gene>
<evidence type="ECO:0000256" key="1">
    <source>
        <dbReference type="SAM" id="MobiDB-lite"/>
    </source>
</evidence>
<sequence>MPETWYCPRGALALTRITPAVVFAGCTAAEHGDLFRNFHLEKSISYRCREWLALRVRVEASRSRPDAARELYTSARAWCRCKLSGRSARPALADAHPGEQTTSTGASGKHYKCVAGLCSVSCVLLYNSRGECKRRVLRQTALEHRYKRHAVVTHNSGTPRGATLSPSILPVTCGHSSVVTFGGLLPRRPGTPKHSLSPGNRSDLSTVSGDRGVRASLTRRRAPAPAQPPRTREGVCHTFLNKTRHRQYTCKNGLSQVPAHCPSEGGGARAAAPARTPDHEINYHGSERYETVYLLSLSRVEYTLRFTHNSVRSPLRPRQLQAQLAARPAPAHLAHTKRAPTANAAESAGYMSYTGERCEWCEWLPVHRQVTAHLNEGCEPGSRAAAADEEINLGALTGGKFDGPQYLCRCE</sequence>
<keyword evidence="3" id="KW-1185">Reference proteome</keyword>
<evidence type="ECO:0000313" key="3">
    <source>
        <dbReference type="Proteomes" id="UP001154114"/>
    </source>
</evidence>
<evidence type="ECO:0000313" key="2">
    <source>
        <dbReference type="EMBL" id="CAD0202899.1"/>
    </source>
</evidence>
<reference evidence="2" key="1">
    <citation type="submission" date="2021-12" db="EMBL/GenBank/DDBJ databases">
        <authorList>
            <person name="King R."/>
        </authorList>
    </citation>
    <scope>NUCLEOTIDE SEQUENCE</scope>
</reference>
<feature type="compositionally biased region" description="Polar residues" evidence="1">
    <location>
        <begin position="197"/>
        <end position="208"/>
    </location>
</feature>
<organism evidence="2 3">
    <name type="scientific">Chrysodeixis includens</name>
    <name type="common">Soybean looper</name>
    <name type="synonym">Pseudoplusia includens</name>
    <dbReference type="NCBI Taxonomy" id="689277"/>
    <lineage>
        <taxon>Eukaryota</taxon>
        <taxon>Metazoa</taxon>
        <taxon>Ecdysozoa</taxon>
        <taxon>Arthropoda</taxon>
        <taxon>Hexapoda</taxon>
        <taxon>Insecta</taxon>
        <taxon>Pterygota</taxon>
        <taxon>Neoptera</taxon>
        <taxon>Endopterygota</taxon>
        <taxon>Lepidoptera</taxon>
        <taxon>Glossata</taxon>
        <taxon>Ditrysia</taxon>
        <taxon>Noctuoidea</taxon>
        <taxon>Noctuidae</taxon>
        <taxon>Plusiinae</taxon>
        <taxon>Chrysodeixis</taxon>
    </lineage>
</organism>
<name>A0A9N8Q1A2_CHRIL</name>